<evidence type="ECO:0000313" key="2">
    <source>
        <dbReference type="Proteomes" id="UP001062263"/>
    </source>
</evidence>
<accession>A0ABN6QJF4</accession>
<proteinExistence type="predicted"/>
<evidence type="ECO:0000313" key="1">
    <source>
        <dbReference type="EMBL" id="BDL44755.1"/>
    </source>
</evidence>
<dbReference type="EMBL" id="AP025943">
    <property type="protein sequence ID" value="BDL44755.1"/>
    <property type="molecule type" value="Genomic_DNA"/>
</dbReference>
<organism evidence="1 2">
    <name type="scientific">Akkermansia biwaensis</name>
    <dbReference type="NCBI Taxonomy" id="2946555"/>
    <lineage>
        <taxon>Bacteria</taxon>
        <taxon>Pseudomonadati</taxon>
        <taxon>Verrucomicrobiota</taxon>
        <taxon>Verrucomicrobiia</taxon>
        <taxon>Verrucomicrobiales</taxon>
        <taxon>Akkermansiaceae</taxon>
        <taxon>Akkermansia</taxon>
    </lineage>
</organism>
<protein>
    <submittedName>
        <fullName evidence="1">Uncharacterized protein</fullName>
    </submittedName>
</protein>
<gene>
    <name evidence="1" type="ORF">Abiwalacus_23290</name>
</gene>
<sequence>METFVDDAFYGALGEAEFTSNGFVVDVFAVFMGNHLPVLFAGSLFREEAFHGFPEEVGAALTFVAFCFDEQCSSDAFMIDEGGFARVVVVEF</sequence>
<reference evidence="1" key="1">
    <citation type="submission" date="2022-06" db="EMBL/GenBank/DDBJ databases">
        <title>Akkermansia biwalacus sp. nov., an anaerobic mucin-degrading bacterium isolated from human intestine.</title>
        <authorList>
            <person name="Kobayashi Y."/>
            <person name="Inoue S."/>
            <person name="Kawahara T."/>
            <person name="Kohda N."/>
        </authorList>
    </citation>
    <scope>NUCLEOTIDE SEQUENCE</scope>
    <source>
        <strain evidence="1">WON2089</strain>
    </source>
</reference>
<keyword evidence="2" id="KW-1185">Reference proteome</keyword>
<name>A0ABN6QJF4_9BACT</name>
<dbReference type="Proteomes" id="UP001062263">
    <property type="component" value="Chromosome"/>
</dbReference>